<keyword evidence="8" id="KW-0239">DNA-directed DNA polymerase</keyword>
<dbReference type="Gene3D" id="3.30.420.10">
    <property type="entry name" value="Ribonuclease H-like superfamily/Ribonuclease H"/>
    <property type="match status" value="1"/>
</dbReference>
<keyword evidence="8" id="KW-0548">Nucleotidyltransferase</keyword>
<dbReference type="PANTHER" id="PTHR42648">
    <property type="entry name" value="TRANSPOSASE, PUTATIVE-RELATED"/>
    <property type="match status" value="1"/>
</dbReference>
<evidence type="ECO:0000256" key="9">
    <source>
        <dbReference type="ARBA" id="ARBA00023172"/>
    </source>
</evidence>
<keyword evidence="3" id="KW-0255">Endonuclease</keyword>
<feature type="domain" description="Retroviral polymerase SH3-like" evidence="13">
    <location>
        <begin position="54"/>
        <end position="111"/>
    </location>
</feature>
<organism evidence="14 15">
    <name type="scientific">Aphanomyces euteiches</name>
    <dbReference type="NCBI Taxonomy" id="100861"/>
    <lineage>
        <taxon>Eukaryota</taxon>
        <taxon>Sar</taxon>
        <taxon>Stramenopiles</taxon>
        <taxon>Oomycota</taxon>
        <taxon>Saprolegniomycetes</taxon>
        <taxon>Saprolegniales</taxon>
        <taxon>Verrucalvaceae</taxon>
        <taxon>Aphanomyces</taxon>
    </lineage>
</organism>
<keyword evidence="5" id="KW-0460">Magnesium</keyword>
<dbReference type="GO" id="GO:0006310">
    <property type="term" value="P:DNA recombination"/>
    <property type="evidence" value="ECO:0007669"/>
    <property type="project" value="UniProtKB-KW"/>
</dbReference>
<dbReference type="InterPro" id="IPR012337">
    <property type="entry name" value="RNaseH-like_sf"/>
</dbReference>
<dbReference type="GO" id="GO:0003964">
    <property type="term" value="F:RNA-directed DNA polymerase activity"/>
    <property type="evidence" value="ECO:0007669"/>
    <property type="project" value="UniProtKB-KW"/>
</dbReference>
<feature type="domain" description="Reverse transcriptase Ty1/copia-type" evidence="12">
    <location>
        <begin position="226"/>
        <end position="335"/>
    </location>
</feature>
<keyword evidence="1" id="KW-0540">Nuclease</keyword>
<dbReference type="Pfam" id="PF07727">
    <property type="entry name" value="RVT_2"/>
    <property type="match status" value="1"/>
</dbReference>
<evidence type="ECO:0000259" key="13">
    <source>
        <dbReference type="Pfam" id="PF25597"/>
    </source>
</evidence>
<evidence type="ECO:0000256" key="5">
    <source>
        <dbReference type="ARBA" id="ARBA00022842"/>
    </source>
</evidence>
<evidence type="ECO:0000259" key="12">
    <source>
        <dbReference type="Pfam" id="PF07727"/>
    </source>
</evidence>
<name>A0A6G0WCQ3_9STRA</name>
<dbReference type="Pfam" id="PF25597">
    <property type="entry name" value="SH3_retrovirus"/>
    <property type="match status" value="1"/>
</dbReference>
<evidence type="ECO:0000256" key="3">
    <source>
        <dbReference type="ARBA" id="ARBA00022759"/>
    </source>
</evidence>
<dbReference type="GO" id="GO:0046872">
    <property type="term" value="F:metal ion binding"/>
    <property type="evidence" value="ECO:0007669"/>
    <property type="project" value="UniProtKB-KW"/>
</dbReference>
<dbReference type="GO" id="GO:0015074">
    <property type="term" value="P:DNA integration"/>
    <property type="evidence" value="ECO:0007669"/>
    <property type="project" value="UniProtKB-KW"/>
</dbReference>
<dbReference type="Proteomes" id="UP000481153">
    <property type="component" value="Unassembled WGS sequence"/>
</dbReference>
<dbReference type="GO" id="GO:0003887">
    <property type="term" value="F:DNA-directed DNA polymerase activity"/>
    <property type="evidence" value="ECO:0007669"/>
    <property type="project" value="UniProtKB-KW"/>
</dbReference>
<dbReference type="VEuPathDB" id="FungiDB:AeMF1_020712"/>
<evidence type="ECO:0000256" key="10">
    <source>
        <dbReference type="ARBA" id="ARBA00023268"/>
    </source>
</evidence>
<dbReference type="GO" id="GO:0003676">
    <property type="term" value="F:nucleic acid binding"/>
    <property type="evidence" value="ECO:0007669"/>
    <property type="project" value="InterPro"/>
</dbReference>
<evidence type="ECO:0000256" key="7">
    <source>
        <dbReference type="ARBA" id="ARBA00022918"/>
    </source>
</evidence>
<reference evidence="14 15" key="1">
    <citation type="submission" date="2019-07" db="EMBL/GenBank/DDBJ databases">
        <title>Genomics analysis of Aphanomyces spp. identifies a new class of oomycete effector associated with host adaptation.</title>
        <authorList>
            <person name="Gaulin E."/>
        </authorList>
    </citation>
    <scope>NUCLEOTIDE SEQUENCE [LARGE SCALE GENOMIC DNA]</scope>
    <source>
        <strain evidence="14 15">ATCC 201684</strain>
    </source>
</reference>
<keyword evidence="2" id="KW-0479">Metal-binding</keyword>
<dbReference type="InterPro" id="IPR036397">
    <property type="entry name" value="RNaseH_sf"/>
</dbReference>
<sequence length="336" mass="38635">MTVSGLPAALWGYALEHFIYVYNNTPQELLNQRTPYEALFGKPSRLQMLTTFGCLAYMFVPKSERTSKLSNPAIPCVFVGYAKNKLGYSLYNPNTRTIQTSRSVQFDETKLRNGSMFHFRAGRLVMLALDDKLFNDRFDATDDGFHEPEIEADTEVESHLHDRKQPEPRQSKWTIKRPKRFEVNNVSLGTAIKIVEPQTFQDLDKKDHSVQWIAATNAKYQAKMTNNVWDLAPQPPNRKALKSKRVWKAQYNEDGSLERLKARVCLKGYLQIAGVDFTDPYAPVLCLDSLRILRALIAKFDVETAFLNVDLEEDIYMEQPELYQVEGKTHLVCKLK</sequence>
<dbReference type="EMBL" id="VJMJ01000265">
    <property type="protein sequence ID" value="KAF0724724.1"/>
    <property type="molecule type" value="Genomic_DNA"/>
</dbReference>
<gene>
    <name evidence="14" type="ORF">Ae201684_016655</name>
</gene>
<evidence type="ECO:0000313" key="14">
    <source>
        <dbReference type="EMBL" id="KAF0724724.1"/>
    </source>
</evidence>
<keyword evidence="6" id="KW-0229">DNA integration</keyword>
<evidence type="ECO:0000256" key="4">
    <source>
        <dbReference type="ARBA" id="ARBA00022801"/>
    </source>
</evidence>
<protein>
    <submittedName>
        <fullName evidence="14">Uncharacterized protein</fullName>
    </submittedName>
</protein>
<accession>A0A6G0WCQ3</accession>
<dbReference type="InterPro" id="IPR039537">
    <property type="entry name" value="Retrotran_Ty1/copia-like"/>
</dbReference>
<keyword evidence="4" id="KW-0378">Hydrolase</keyword>
<feature type="compositionally biased region" description="Basic and acidic residues" evidence="11">
    <location>
        <begin position="156"/>
        <end position="170"/>
    </location>
</feature>
<dbReference type="PANTHER" id="PTHR42648:SF11">
    <property type="entry name" value="TRANSPOSON TY4-P GAG-POL POLYPROTEIN"/>
    <property type="match status" value="1"/>
</dbReference>
<keyword evidence="8" id="KW-0808">Transferase</keyword>
<dbReference type="AlphaFoldDB" id="A0A6G0WCQ3"/>
<keyword evidence="7" id="KW-0695">RNA-directed DNA polymerase</keyword>
<keyword evidence="10" id="KW-0511">Multifunctional enzyme</keyword>
<evidence type="ECO:0000313" key="15">
    <source>
        <dbReference type="Proteomes" id="UP000481153"/>
    </source>
</evidence>
<evidence type="ECO:0000256" key="1">
    <source>
        <dbReference type="ARBA" id="ARBA00022722"/>
    </source>
</evidence>
<dbReference type="InterPro" id="IPR013103">
    <property type="entry name" value="RVT_2"/>
</dbReference>
<keyword evidence="15" id="KW-1185">Reference proteome</keyword>
<dbReference type="SUPFAM" id="SSF53098">
    <property type="entry name" value="Ribonuclease H-like"/>
    <property type="match status" value="1"/>
</dbReference>
<proteinExistence type="predicted"/>
<evidence type="ECO:0000256" key="11">
    <source>
        <dbReference type="SAM" id="MobiDB-lite"/>
    </source>
</evidence>
<dbReference type="GO" id="GO:0016787">
    <property type="term" value="F:hydrolase activity"/>
    <property type="evidence" value="ECO:0007669"/>
    <property type="project" value="UniProtKB-KW"/>
</dbReference>
<comment type="caution">
    <text evidence="14">The sequence shown here is derived from an EMBL/GenBank/DDBJ whole genome shotgun (WGS) entry which is preliminary data.</text>
</comment>
<feature type="region of interest" description="Disordered" evidence="11">
    <location>
        <begin position="152"/>
        <end position="172"/>
    </location>
</feature>
<evidence type="ECO:0000256" key="6">
    <source>
        <dbReference type="ARBA" id="ARBA00022908"/>
    </source>
</evidence>
<dbReference type="InterPro" id="IPR057670">
    <property type="entry name" value="SH3_retrovirus"/>
</dbReference>
<dbReference type="GO" id="GO:0004519">
    <property type="term" value="F:endonuclease activity"/>
    <property type="evidence" value="ECO:0007669"/>
    <property type="project" value="UniProtKB-KW"/>
</dbReference>
<keyword evidence="9" id="KW-0233">DNA recombination</keyword>
<evidence type="ECO:0000256" key="2">
    <source>
        <dbReference type="ARBA" id="ARBA00022723"/>
    </source>
</evidence>
<evidence type="ECO:0000256" key="8">
    <source>
        <dbReference type="ARBA" id="ARBA00022932"/>
    </source>
</evidence>